<dbReference type="Proteomes" id="UP001374579">
    <property type="component" value="Unassembled WGS sequence"/>
</dbReference>
<feature type="compositionally biased region" description="Polar residues" evidence="1">
    <location>
        <begin position="175"/>
        <end position="187"/>
    </location>
</feature>
<name>A0AAN9BKJ9_9CAEN</name>
<dbReference type="AlphaFoldDB" id="A0AAN9BKJ9"/>
<feature type="region of interest" description="Disordered" evidence="1">
    <location>
        <begin position="141"/>
        <end position="189"/>
    </location>
</feature>
<proteinExistence type="predicted"/>
<feature type="compositionally biased region" description="Basic and acidic residues" evidence="1">
    <location>
        <begin position="162"/>
        <end position="174"/>
    </location>
</feature>
<feature type="compositionally biased region" description="Basic and acidic residues" evidence="1">
    <location>
        <begin position="244"/>
        <end position="277"/>
    </location>
</feature>
<sequence length="334" mass="39831">MHYSSVESLSLPRRQRVFDTQLVPAGDPLPIWATLPLDSKLPVVPSPKGSYTLYTTNMGQPKYIHKQHYNFDLSHSLYARPGEYDSLHDPFLKNYLYKPRTKRLLVHNDLITRDGKVKCDVKEFNTYRSYLRYRSVTELSLQKSREHDEDRDSWLPVPVRPTKSELPRTKHSMESSRAPSQTDNDSVQRLALYGRDVSLVQRLRMREQTLLKRISEKERQREKDHKRQVKESWQSRKQRQQRLLQHEEDIDRNQREERARHILQREKTLTKQRERIIAKLGRSTDGLETKHKDRQEKKEKKKEQGHKKETEREAREERHCSSGEDDHEYASDNA</sequence>
<organism evidence="2 3">
    <name type="scientific">Littorina saxatilis</name>
    <dbReference type="NCBI Taxonomy" id="31220"/>
    <lineage>
        <taxon>Eukaryota</taxon>
        <taxon>Metazoa</taxon>
        <taxon>Spiralia</taxon>
        <taxon>Lophotrochozoa</taxon>
        <taxon>Mollusca</taxon>
        <taxon>Gastropoda</taxon>
        <taxon>Caenogastropoda</taxon>
        <taxon>Littorinimorpha</taxon>
        <taxon>Littorinoidea</taxon>
        <taxon>Littorinidae</taxon>
        <taxon>Littorina</taxon>
    </lineage>
</organism>
<dbReference type="EMBL" id="JBAMIC010000007">
    <property type="protein sequence ID" value="KAK7106689.1"/>
    <property type="molecule type" value="Genomic_DNA"/>
</dbReference>
<evidence type="ECO:0000313" key="3">
    <source>
        <dbReference type="Proteomes" id="UP001374579"/>
    </source>
</evidence>
<feature type="compositionally biased region" description="Basic and acidic residues" evidence="1">
    <location>
        <begin position="143"/>
        <end position="153"/>
    </location>
</feature>
<gene>
    <name evidence="2" type="ORF">V1264_017916</name>
</gene>
<protein>
    <submittedName>
        <fullName evidence="2">Uncharacterized protein</fullName>
    </submittedName>
</protein>
<feature type="region of interest" description="Disordered" evidence="1">
    <location>
        <begin position="216"/>
        <end position="334"/>
    </location>
</feature>
<reference evidence="2 3" key="1">
    <citation type="submission" date="2024-02" db="EMBL/GenBank/DDBJ databases">
        <title>Chromosome-scale genome assembly of the rough periwinkle Littorina saxatilis.</title>
        <authorList>
            <person name="De Jode A."/>
            <person name="Faria R."/>
            <person name="Formenti G."/>
            <person name="Sims Y."/>
            <person name="Smith T.P."/>
            <person name="Tracey A."/>
            <person name="Wood J.M.D."/>
            <person name="Zagrodzka Z.B."/>
            <person name="Johannesson K."/>
            <person name="Butlin R.K."/>
            <person name="Leder E.H."/>
        </authorList>
    </citation>
    <scope>NUCLEOTIDE SEQUENCE [LARGE SCALE GENOMIC DNA]</scope>
    <source>
        <strain evidence="2">Snail1</strain>
        <tissue evidence="2">Muscle</tissue>
    </source>
</reference>
<feature type="compositionally biased region" description="Basic and acidic residues" evidence="1">
    <location>
        <begin position="216"/>
        <end position="234"/>
    </location>
</feature>
<feature type="compositionally biased region" description="Basic and acidic residues" evidence="1">
    <location>
        <begin position="285"/>
        <end position="334"/>
    </location>
</feature>
<evidence type="ECO:0000256" key="1">
    <source>
        <dbReference type="SAM" id="MobiDB-lite"/>
    </source>
</evidence>
<accession>A0AAN9BKJ9</accession>
<keyword evidence="3" id="KW-1185">Reference proteome</keyword>
<comment type="caution">
    <text evidence="2">The sequence shown here is derived from an EMBL/GenBank/DDBJ whole genome shotgun (WGS) entry which is preliminary data.</text>
</comment>
<evidence type="ECO:0000313" key="2">
    <source>
        <dbReference type="EMBL" id="KAK7106689.1"/>
    </source>
</evidence>